<dbReference type="OrthoDB" id="434092at2759"/>
<evidence type="ECO:0000256" key="2">
    <source>
        <dbReference type="ARBA" id="ARBA00022516"/>
    </source>
</evidence>
<keyword evidence="6 10" id="KW-1133">Transmembrane helix</keyword>
<keyword evidence="3 10" id="KW-0808">Transferase</keyword>
<feature type="transmembrane region" description="Helical" evidence="10">
    <location>
        <begin position="147"/>
        <end position="165"/>
    </location>
</feature>
<evidence type="ECO:0000256" key="7">
    <source>
        <dbReference type="ARBA" id="ARBA00023098"/>
    </source>
</evidence>
<feature type="transmembrane region" description="Helical" evidence="10">
    <location>
        <begin position="235"/>
        <end position="255"/>
    </location>
</feature>
<evidence type="ECO:0000256" key="6">
    <source>
        <dbReference type="ARBA" id="ARBA00022989"/>
    </source>
</evidence>
<keyword evidence="5 10" id="KW-0276">Fatty acid metabolism</keyword>
<evidence type="ECO:0000256" key="8">
    <source>
        <dbReference type="ARBA" id="ARBA00023136"/>
    </source>
</evidence>
<evidence type="ECO:0000256" key="1">
    <source>
        <dbReference type="ARBA" id="ARBA00004141"/>
    </source>
</evidence>
<evidence type="ECO:0000256" key="4">
    <source>
        <dbReference type="ARBA" id="ARBA00022692"/>
    </source>
</evidence>
<dbReference type="Proteomes" id="UP000504606">
    <property type="component" value="Unplaced"/>
</dbReference>
<dbReference type="GO" id="GO:0034626">
    <property type="term" value="P:fatty acid elongation, polyunsaturated fatty acid"/>
    <property type="evidence" value="ECO:0007669"/>
    <property type="project" value="TreeGrafter"/>
</dbReference>
<dbReference type="PANTHER" id="PTHR11157:SF69">
    <property type="entry name" value="ELONGATION OF VERY LONG CHAIN FATTY ACIDS PROTEIN 7"/>
    <property type="match status" value="1"/>
</dbReference>
<organism evidence="12 13">
    <name type="scientific">Frankliniella occidentalis</name>
    <name type="common">Western flower thrips</name>
    <name type="synonym">Euthrips occidentalis</name>
    <dbReference type="NCBI Taxonomy" id="133901"/>
    <lineage>
        <taxon>Eukaryota</taxon>
        <taxon>Metazoa</taxon>
        <taxon>Ecdysozoa</taxon>
        <taxon>Arthropoda</taxon>
        <taxon>Hexapoda</taxon>
        <taxon>Insecta</taxon>
        <taxon>Pterygota</taxon>
        <taxon>Neoptera</taxon>
        <taxon>Paraneoptera</taxon>
        <taxon>Thysanoptera</taxon>
        <taxon>Terebrantia</taxon>
        <taxon>Thripoidea</taxon>
        <taxon>Thripidae</taxon>
        <taxon>Frankliniella</taxon>
    </lineage>
</organism>
<accession>A0A6J1SV82</accession>
<dbReference type="Pfam" id="PF01151">
    <property type="entry name" value="ELO"/>
    <property type="match status" value="1"/>
</dbReference>
<feature type="transmembrane region" description="Helical" evidence="10">
    <location>
        <begin position="27"/>
        <end position="48"/>
    </location>
</feature>
<keyword evidence="8 10" id="KW-0472">Membrane</keyword>
<dbReference type="KEGG" id="foc:113209185"/>
<dbReference type="GeneID" id="113209185"/>
<dbReference type="GO" id="GO:0019367">
    <property type="term" value="P:fatty acid elongation, saturated fatty acid"/>
    <property type="evidence" value="ECO:0007669"/>
    <property type="project" value="TreeGrafter"/>
</dbReference>
<dbReference type="GO" id="GO:0030148">
    <property type="term" value="P:sphingolipid biosynthetic process"/>
    <property type="evidence" value="ECO:0007669"/>
    <property type="project" value="TreeGrafter"/>
</dbReference>
<sequence>MAAIVQRMYSLYRYTFEELSDPRTSNWFMVGGLAPVLMVLGAYLYFVLSLGPRLMQHRKPFNLDKIMIVYNAVQVVCSLHVVREAIVCCYSGQYNMFCEPVNYGTDEHSLRIAGDFWFYYMLKYADLLDTIFFVLRKKTRQISFLHVYHHTGMILIGYFSTKFLAGGHGAFVGLANSLVHAALYSHYLVSILSPEMGRYGWWKKYLTQMQMVQFGFISLHWLQLIFQPDCTYPKFTVGVIVPQNVFLCLLFYDFYRKTYTKGWQKKGSGGGDAVKRDTAQDPGSLVSGKKNVPEDGKITGKFLFVLVFVQVRFRTSGVTNRTRPYLNF</sequence>
<evidence type="ECO:0000256" key="5">
    <source>
        <dbReference type="ARBA" id="ARBA00022832"/>
    </source>
</evidence>
<dbReference type="GO" id="GO:0005789">
    <property type="term" value="C:endoplasmic reticulum membrane"/>
    <property type="evidence" value="ECO:0007669"/>
    <property type="project" value="TreeGrafter"/>
</dbReference>
<name>A0A6J1SV82_FRAOC</name>
<protein>
    <recommendedName>
        <fullName evidence="10">Elongation of very long chain fatty acids protein</fullName>
        <ecNumber evidence="10">2.3.1.199</ecNumber>
    </recommendedName>
    <alternativeName>
        <fullName evidence="10">Very-long-chain 3-oxoacyl-CoA synthase</fullName>
    </alternativeName>
</protein>
<dbReference type="EC" id="2.3.1.199" evidence="10"/>
<reference evidence="13" key="1">
    <citation type="submission" date="2025-08" db="UniProtKB">
        <authorList>
            <consortium name="RefSeq"/>
        </authorList>
    </citation>
    <scope>IDENTIFICATION</scope>
    <source>
        <tissue evidence="13">Whole organism</tissue>
    </source>
</reference>
<dbReference type="InterPro" id="IPR030457">
    <property type="entry name" value="ELO_CS"/>
</dbReference>
<keyword evidence="12" id="KW-1185">Reference proteome</keyword>
<gene>
    <name evidence="13" type="primary">LOC113209185</name>
</gene>
<evidence type="ECO:0000313" key="12">
    <source>
        <dbReference type="Proteomes" id="UP000504606"/>
    </source>
</evidence>
<feature type="region of interest" description="Disordered" evidence="11">
    <location>
        <begin position="263"/>
        <end position="292"/>
    </location>
</feature>
<evidence type="ECO:0000256" key="9">
    <source>
        <dbReference type="ARBA" id="ARBA00023160"/>
    </source>
</evidence>
<feature type="transmembrane region" description="Helical" evidence="10">
    <location>
        <begin position="205"/>
        <end position="223"/>
    </location>
</feature>
<keyword evidence="2 10" id="KW-0444">Lipid biosynthesis</keyword>
<dbReference type="InterPro" id="IPR002076">
    <property type="entry name" value="ELO_fam"/>
</dbReference>
<proteinExistence type="inferred from homology"/>
<keyword evidence="7 10" id="KW-0443">Lipid metabolism</keyword>
<comment type="catalytic activity">
    <reaction evidence="10">
        <text>a very-long-chain acyl-CoA + malonyl-CoA + H(+) = a very-long-chain 3-oxoacyl-CoA + CO2 + CoA</text>
        <dbReference type="Rhea" id="RHEA:32727"/>
        <dbReference type="ChEBI" id="CHEBI:15378"/>
        <dbReference type="ChEBI" id="CHEBI:16526"/>
        <dbReference type="ChEBI" id="CHEBI:57287"/>
        <dbReference type="ChEBI" id="CHEBI:57384"/>
        <dbReference type="ChEBI" id="CHEBI:90725"/>
        <dbReference type="ChEBI" id="CHEBI:90736"/>
        <dbReference type="EC" id="2.3.1.199"/>
    </reaction>
</comment>
<dbReference type="GO" id="GO:0042761">
    <property type="term" value="P:very long-chain fatty acid biosynthetic process"/>
    <property type="evidence" value="ECO:0007669"/>
    <property type="project" value="TreeGrafter"/>
</dbReference>
<dbReference type="RefSeq" id="XP_026282371.1">
    <property type="nucleotide sequence ID" value="XM_026426586.2"/>
</dbReference>
<evidence type="ECO:0000256" key="10">
    <source>
        <dbReference type="RuleBase" id="RU361115"/>
    </source>
</evidence>
<evidence type="ECO:0000313" key="13">
    <source>
        <dbReference type="RefSeq" id="XP_026282371.1"/>
    </source>
</evidence>
<comment type="similarity">
    <text evidence="10">Belongs to the ELO family.</text>
</comment>
<dbReference type="GO" id="GO:0009922">
    <property type="term" value="F:fatty acid elongase activity"/>
    <property type="evidence" value="ECO:0007669"/>
    <property type="project" value="UniProtKB-EC"/>
</dbReference>
<dbReference type="GO" id="GO:0034625">
    <property type="term" value="P:fatty acid elongation, monounsaturated fatty acid"/>
    <property type="evidence" value="ECO:0007669"/>
    <property type="project" value="TreeGrafter"/>
</dbReference>
<dbReference type="PROSITE" id="PS01188">
    <property type="entry name" value="ELO"/>
    <property type="match status" value="1"/>
</dbReference>
<dbReference type="PANTHER" id="PTHR11157">
    <property type="entry name" value="FATTY ACID ACYL TRANSFERASE-RELATED"/>
    <property type="match status" value="1"/>
</dbReference>
<keyword evidence="4 10" id="KW-0812">Transmembrane</keyword>
<evidence type="ECO:0000256" key="11">
    <source>
        <dbReference type="SAM" id="MobiDB-lite"/>
    </source>
</evidence>
<feature type="transmembrane region" description="Helical" evidence="10">
    <location>
        <begin position="171"/>
        <end position="193"/>
    </location>
</feature>
<evidence type="ECO:0000256" key="3">
    <source>
        <dbReference type="ARBA" id="ARBA00022679"/>
    </source>
</evidence>
<comment type="subcellular location">
    <subcellularLocation>
        <location evidence="1">Membrane</location>
        <topology evidence="1">Multi-pass membrane protein</topology>
    </subcellularLocation>
</comment>
<dbReference type="AlphaFoldDB" id="A0A6J1SV82"/>
<keyword evidence="9 10" id="KW-0275">Fatty acid biosynthesis</keyword>